<dbReference type="PANTHER" id="PTHR30175">
    <property type="entry name" value="PHOSPHOTRANSFERASE SYSTEM TRANSPORT PROTEIN"/>
    <property type="match status" value="1"/>
</dbReference>
<comment type="caution">
    <text evidence="16">The sequence shown here is derived from an EMBL/GenBank/DDBJ whole genome shotgun (WGS) entry which is preliminary data.</text>
</comment>
<keyword evidence="7 12" id="KW-0812">Transmembrane</keyword>
<dbReference type="PROSITE" id="PS51103">
    <property type="entry name" value="PTS_EIIC_TYPE_1"/>
    <property type="match status" value="1"/>
</dbReference>
<sequence length="651" mass="70252">MSKREDFAKFIVENVGGEENIMSLTHCVTRLRFTLKDSGMINEEALKSAKGIVTAQESGGQYQVVIGTHVAEVYNDILSISNIASSNGNDKKDGILNSVIQIITKVITPALGPMIACGLIQGLLNIMTFAGVIEITDGSYLIIHAMGQAIFQFFPVILGYTSAKAFKLDPTIGIFLGAILMFPNLAASLNEGEIANVLFTGTFLETAVYNDFFGIPIIFPKMGYGSTVIPIIFIVFFASKLSNFLNERIPKVVAFTLVPFLTVVITAPLAILIIGPVTDVLSSFIGYAVESLYTISPIITSFLLALVYQPIVILGLHWPLIAIAIQNISTTGSDFIGPILYTGSFAQTAVVMAVYFRTKSQLTKQISLPAIVSGFFAIIEPAIYGITLPVKKRFGISMLAAAVGSVIFTAFKVRKYGLGSGIFGFMSFTKPDGDMSGVIISLIACGVTMIVGFVLTAITFSENPNDILAEEIKEQPATALGEVVIYSPMKGRVVPLADARDSAFANEALGKGILVYPEGNKVVAPFDGRITTLFPSEHAVGFTSNEGIELLIHIGKDTVRLNGKYFKAFKKQGDYVKKGESILEFDISKIVKEGLTVETPIVITNSDSYKDILMTINESIDYGQEIISVEKRQKMDAAENLPILESEGGNS</sequence>
<evidence type="ECO:0000256" key="12">
    <source>
        <dbReference type="SAM" id="Phobius"/>
    </source>
</evidence>
<dbReference type="PROSITE" id="PS51093">
    <property type="entry name" value="PTS_EIIA_TYPE_1"/>
    <property type="match status" value="1"/>
</dbReference>
<feature type="transmembrane region" description="Helical" evidence="12">
    <location>
        <begin position="394"/>
        <end position="414"/>
    </location>
</feature>
<protein>
    <submittedName>
        <fullName evidence="16">PTS system, beta-glucoside-specific IIA component</fullName>
    </submittedName>
</protein>
<dbReference type="CDD" id="cd00212">
    <property type="entry name" value="PTS_IIB_glc"/>
    <property type="match status" value="1"/>
</dbReference>
<feature type="transmembrane region" description="Helical" evidence="12">
    <location>
        <begin position="222"/>
        <end position="241"/>
    </location>
</feature>
<keyword evidence="3" id="KW-1003">Cell membrane</keyword>
<evidence type="ECO:0000256" key="11">
    <source>
        <dbReference type="PROSITE-ProRule" id="PRU00421"/>
    </source>
</evidence>
<evidence type="ECO:0000256" key="4">
    <source>
        <dbReference type="ARBA" id="ARBA00022597"/>
    </source>
</evidence>
<dbReference type="NCBIfam" id="TIGR00830">
    <property type="entry name" value="PTBA"/>
    <property type="match status" value="1"/>
</dbReference>
<feature type="transmembrane region" description="Helical" evidence="12">
    <location>
        <begin position="110"/>
        <end position="133"/>
    </location>
</feature>
<dbReference type="EMBL" id="JAFREL020000001">
    <property type="protein sequence ID" value="MEO1768912.1"/>
    <property type="molecule type" value="Genomic_DNA"/>
</dbReference>
<feature type="transmembrane region" description="Helical" evidence="12">
    <location>
        <begin position="311"/>
        <end position="329"/>
    </location>
</feature>
<feature type="domain" description="PTS EIIB type-1" evidence="14">
    <location>
        <begin position="5"/>
        <end position="87"/>
    </location>
</feature>
<feature type="transmembrane region" description="Helical" evidence="12">
    <location>
        <begin position="368"/>
        <end position="388"/>
    </location>
</feature>
<dbReference type="InterPro" id="IPR036878">
    <property type="entry name" value="Glu_permease_IIB"/>
</dbReference>
<dbReference type="InterPro" id="IPR003352">
    <property type="entry name" value="PTS_EIIC"/>
</dbReference>
<evidence type="ECO:0000256" key="9">
    <source>
        <dbReference type="ARBA" id="ARBA00022989"/>
    </source>
</evidence>
<evidence type="ECO:0000256" key="8">
    <source>
        <dbReference type="ARBA" id="ARBA00022777"/>
    </source>
</evidence>
<dbReference type="Gene3D" id="2.70.70.10">
    <property type="entry name" value="Glucose Permease (Domain IIA)"/>
    <property type="match status" value="1"/>
</dbReference>
<feature type="transmembrane region" description="Helical" evidence="12">
    <location>
        <begin position="172"/>
        <end position="189"/>
    </location>
</feature>
<dbReference type="NCBIfam" id="TIGR01995">
    <property type="entry name" value="PTS-II-ABC-beta"/>
    <property type="match status" value="1"/>
</dbReference>
<evidence type="ECO:0000256" key="1">
    <source>
        <dbReference type="ARBA" id="ARBA00004651"/>
    </source>
</evidence>
<evidence type="ECO:0000256" key="2">
    <source>
        <dbReference type="ARBA" id="ARBA00022448"/>
    </source>
</evidence>
<dbReference type="InterPro" id="IPR013013">
    <property type="entry name" value="PTS_EIIC_1"/>
</dbReference>
<evidence type="ECO:0000256" key="6">
    <source>
        <dbReference type="ARBA" id="ARBA00022683"/>
    </source>
</evidence>
<keyword evidence="2" id="KW-0813">Transport</keyword>
<comment type="subcellular location">
    <subcellularLocation>
        <location evidence="1">Cell membrane</location>
        <topology evidence="1">Multi-pass membrane protein</topology>
    </subcellularLocation>
</comment>
<evidence type="ECO:0000259" key="13">
    <source>
        <dbReference type="PROSITE" id="PS51093"/>
    </source>
</evidence>
<organism evidence="16 17">
    <name type="scientific">Candidatus Enterococcus ferrettii</name>
    <dbReference type="NCBI Taxonomy" id="2815324"/>
    <lineage>
        <taxon>Bacteria</taxon>
        <taxon>Bacillati</taxon>
        <taxon>Bacillota</taxon>
        <taxon>Bacilli</taxon>
        <taxon>Lactobacillales</taxon>
        <taxon>Enterococcaceae</taxon>
        <taxon>Enterococcus</taxon>
    </lineage>
</organism>
<feature type="active site" description="Phosphocysteine intermediate; for EIIB activity" evidence="11">
    <location>
        <position position="27"/>
    </location>
</feature>
<dbReference type="Pfam" id="PF02378">
    <property type="entry name" value="PTS_EIIC"/>
    <property type="match status" value="1"/>
</dbReference>
<evidence type="ECO:0000259" key="15">
    <source>
        <dbReference type="PROSITE" id="PS51103"/>
    </source>
</evidence>
<feature type="transmembrane region" description="Helical" evidence="12">
    <location>
        <begin position="284"/>
        <end position="304"/>
    </location>
</feature>
<feature type="domain" description="PTS EIIA type-1" evidence="13">
    <location>
        <begin position="501"/>
        <end position="605"/>
    </location>
</feature>
<feature type="transmembrane region" description="Helical" evidence="12">
    <location>
        <begin position="335"/>
        <end position="356"/>
    </location>
</feature>
<name>A0ABV0EM59_9ENTE</name>
<dbReference type="InterPro" id="IPR011055">
    <property type="entry name" value="Dup_hybrid_motif"/>
</dbReference>
<keyword evidence="9 12" id="KW-1133">Transmembrane helix</keyword>
<keyword evidence="17" id="KW-1185">Reference proteome</keyword>
<dbReference type="InterPro" id="IPR018113">
    <property type="entry name" value="PTrfase_EIIB_Cys"/>
</dbReference>
<evidence type="ECO:0000313" key="17">
    <source>
        <dbReference type="Proteomes" id="UP000664357"/>
    </source>
</evidence>
<feature type="domain" description="PTS EIIC type-1" evidence="15">
    <location>
        <begin position="114"/>
        <end position="471"/>
    </location>
</feature>
<evidence type="ECO:0000259" key="14">
    <source>
        <dbReference type="PROSITE" id="PS51098"/>
    </source>
</evidence>
<evidence type="ECO:0000313" key="16">
    <source>
        <dbReference type="EMBL" id="MEO1768912.1"/>
    </source>
</evidence>
<accession>A0ABV0EM59</accession>
<dbReference type="Gene3D" id="3.30.1360.60">
    <property type="entry name" value="Glucose permease domain IIB"/>
    <property type="match status" value="1"/>
</dbReference>
<dbReference type="Pfam" id="PF00367">
    <property type="entry name" value="PTS_EIIB"/>
    <property type="match status" value="1"/>
</dbReference>
<keyword evidence="5" id="KW-0808">Transferase</keyword>
<keyword evidence="10 12" id="KW-0472">Membrane</keyword>
<keyword evidence="8" id="KW-0418">Kinase</keyword>
<dbReference type="InterPro" id="IPR050558">
    <property type="entry name" value="PTS_Sugar-Specific_Components"/>
</dbReference>
<dbReference type="RefSeq" id="WP_207700672.1">
    <property type="nucleotide sequence ID" value="NZ_JAFREL020000001.1"/>
</dbReference>
<evidence type="ECO:0000256" key="3">
    <source>
        <dbReference type="ARBA" id="ARBA00022475"/>
    </source>
</evidence>
<dbReference type="InterPro" id="IPR011297">
    <property type="entry name" value="PTS_IIABC_b_glu"/>
</dbReference>
<dbReference type="SUPFAM" id="SSF51261">
    <property type="entry name" value="Duplicated hybrid motif"/>
    <property type="match status" value="1"/>
</dbReference>
<dbReference type="InterPro" id="IPR001127">
    <property type="entry name" value="PTS_EIIA_1_perm"/>
</dbReference>
<dbReference type="SUPFAM" id="SSF55604">
    <property type="entry name" value="Glucose permease domain IIB"/>
    <property type="match status" value="1"/>
</dbReference>
<feature type="transmembrane region" description="Helical" evidence="12">
    <location>
        <begin position="435"/>
        <end position="460"/>
    </location>
</feature>
<keyword evidence="4" id="KW-0762">Sugar transport</keyword>
<feature type="transmembrane region" description="Helical" evidence="12">
    <location>
        <begin position="253"/>
        <end position="278"/>
    </location>
</feature>
<proteinExistence type="predicted"/>
<feature type="transmembrane region" description="Helical" evidence="12">
    <location>
        <begin position="139"/>
        <end position="160"/>
    </location>
</feature>
<dbReference type="Proteomes" id="UP000664357">
    <property type="component" value="Unassembled WGS sequence"/>
</dbReference>
<evidence type="ECO:0000256" key="5">
    <source>
        <dbReference type="ARBA" id="ARBA00022679"/>
    </source>
</evidence>
<gene>
    <name evidence="16" type="ORF">JZO67_000851</name>
</gene>
<dbReference type="Pfam" id="PF00358">
    <property type="entry name" value="PTS_EIIA_1"/>
    <property type="match status" value="1"/>
</dbReference>
<keyword evidence="6" id="KW-0598">Phosphotransferase system</keyword>
<reference evidence="16 17" key="1">
    <citation type="submission" date="2024-02" db="EMBL/GenBank/DDBJ databases">
        <title>The Genome Sequence of Enterococcus sp. DIV0159.</title>
        <authorList>
            <person name="Earl A."/>
            <person name="Manson A."/>
            <person name="Gilmore M."/>
            <person name="Sanders J."/>
            <person name="Shea T."/>
            <person name="Howe W."/>
            <person name="Livny J."/>
            <person name="Cuomo C."/>
            <person name="Neafsey D."/>
            <person name="Birren B."/>
        </authorList>
    </citation>
    <scope>NUCLEOTIDE SEQUENCE [LARGE SCALE GENOMIC DNA]</scope>
    <source>
        <strain evidence="16 17">665A</strain>
    </source>
</reference>
<evidence type="ECO:0000256" key="10">
    <source>
        <dbReference type="ARBA" id="ARBA00023136"/>
    </source>
</evidence>
<dbReference type="PROSITE" id="PS51098">
    <property type="entry name" value="PTS_EIIB_TYPE_1"/>
    <property type="match status" value="1"/>
</dbReference>
<dbReference type="InterPro" id="IPR001996">
    <property type="entry name" value="PTS_IIB_1"/>
</dbReference>
<dbReference type="PROSITE" id="PS01035">
    <property type="entry name" value="PTS_EIIB_TYPE_1_CYS"/>
    <property type="match status" value="1"/>
</dbReference>
<evidence type="ECO:0000256" key="7">
    <source>
        <dbReference type="ARBA" id="ARBA00022692"/>
    </source>
</evidence>
<dbReference type="PANTHER" id="PTHR30175:SF1">
    <property type="entry name" value="PTS SYSTEM ARBUTIN-, CELLOBIOSE-, AND SALICIN-SPECIFIC EIIBC COMPONENT-RELATED"/>
    <property type="match status" value="1"/>
</dbReference>